<feature type="transmembrane region" description="Helical" evidence="9">
    <location>
        <begin position="129"/>
        <end position="149"/>
    </location>
</feature>
<keyword evidence="2 9" id="KW-0813">Transport</keyword>
<keyword evidence="5 9" id="KW-0812">Transmembrane</keyword>
<dbReference type="PANTHER" id="PTHR35011">
    <property type="entry name" value="2,3-DIKETO-L-GULONATE TRAP TRANSPORTER SMALL PERMEASE PROTEIN YIAM"/>
    <property type="match status" value="1"/>
</dbReference>
<evidence type="ECO:0000256" key="9">
    <source>
        <dbReference type="RuleBase" id="RU369079"/>
    </source>
</evidence>
<dbReference type="PANTHER" id="PTHR35011:SF10">
    <property type="entry name" value="TRAP TRANSPORTER SMALL PERMEASE PROTEIN"/>
    <property type="match status" value="1"/>
</dbReference>
<comment type="subunit">
    <text evidence="9">The complex comprises the extracytoplasmic solute receptor protein and the two transmembrane proteins.</text>
</comment>
<dbReference type="InterPro" id="IPR055348">
    <property type="entry name" value="DctQ"/>
</dbReference>
<keyword evidence="12" id="KW-1185">Reference proteome</keyword>
<keyword evidence="7 9" id="KW-0472">Membrane</keyword>
<evidence type="ECO:0000256" key="3">
    <source>
        <dbReference type="ARBA" id="ARBA00022475"/>
    </source>
</evidence>
<feature type="transmembrane region" description="Helical" evidence="9">
    <location>
        <begin position="91"/>
        <end position="109"/>
    </location>
</feature>
<feature type="transmembrane region" description="Helical" evidence="9">
    <location>
        <begin position="52"/>
        <end position="70"/>
    </location>
</feature>
<evidence type="ECO:0000256" key="7">
    <source>
        <dbReference type="ARBA" id="ARBA00023136"/>
    </source>
</evidence>
<gene>
    <name evidence="11" type="ORF">SAMN05421760_10893</name>
</gene>
<proteinExistence type="inferred from homology"/>
<evidence type="ECO:0000256" key="6">
    <source>
        <dbReference type="ARBA" id="ARBA00022989"/>
    </source>
</evidence>
<evidence type="ECO:0000259" key="10">
    <source>
        <dbReference type="Pfam" id="PF04290"/>
    </source>
</evidence>
<dbReference type="InterPro" id="IPR007387">
    <property type="entry name" value="TRAP_DctQ"/>
</dbReference>
<dbReference type="Pfam" id="PF04290">
    <property type="entry name" value="DctQ"/>
    <property type="match status" value="1"/>
</dbReference>
<dbReference type="GO" id="GO:0005886">
    <property type="term" value="C:plasma membrane"/>
    <property type="evidence" value="ECO:0007669"/>
    <property type="project" value="UniProtKB-SubCell"/>
</dbReference>
<dbReference type="OrthoDB" id="8559033at2"/>
<name>A0A1N7N760_9GAMM</name>
<dbReference type="GO" id="GO:0022857">
    <property type="term" value="F:transmembrane transporter activity"/>
    <property type="evidence" value="ECO:0007669"/>
    <property type="project" value="UniProtKB-UniRule"/>
</dbReference>
<feature type="domain" description="Tripartite ATP-independent periplasmic transporters DctQ component" evidence="10">
    <location>
        <begin position="29"/>
        <end position="159"/>
    </location>
</feature>
<organism evidence="11 12">
    <name type="scientific">Neptunomonas antarctica</name>
    <dbReference type="NCBI Taxonomy" id="619304"/>
    <lineage>
        <taxon>Bacteria</taxon>
        <taxon>Pseudomonadati</taxon>
        <taxon>Pseudomonadota</taxon>
        <taxon>Gammaproteobacteria</taxon>
        <taxon>Oceanospirillales</taxon>
        <taxon>Oceanospirillaceae</taxon>
        <taxon>Neptunomonas</taxon>
    </lineage>
</organism>
<evidence type="ECO:0000256" key="1">
    <source>
        <dbReference type="ARBA" id="ARBA00004429"/>
    </source>
</evidence>
<evidence type="ECO:0000256" key="2">
    <source>
        <dbReference type="ARBA" id="ARBA00022448"/>
    </source>
</evidence>
<evidence type="ECO:0000256" key="4">
    <source>
        <dbReference type="ARBA" id="ARBA00022519"/>
    </source>
</evidence>
<comment type="subcellular location">
    <subcellularLocation>
        <location evidence="1 9">Cell inner membrane</location>
        <topology evidence="1 9">Multi-pass membrane protein</topology>
    </subcellularLocation>
</comment>
<keyword evidence="3" id="KW-1003">Cell membrane</keyword>
<accession>A0A1N7N760</accession>
<keyword evidence="6 9" id="KW-1133">Transmembrane helix</keyword>
<dbReference type="STRING" id="619304.SAMN05421760_10893"/>
<evidence type="ECO:0000313" key="12">
    <source>
        <dbReference type="Proteomes" id="UP000185999"/>
    </source>
</evidence>
<reference evidence="12" key="1">
    <citation type="submission" date="2017-01" db="EMBL/GenBank/DDBJ databases">
        <authorList>
            <person name="Varghese N."/>
            <person name="Submissions S."/>
        </authorList>
    </citation>
    <scope>NUCLEOTIDE SEQUENCE [LARGE SCALE GENOMIC DNA]</scope>
    <source>
        <strain evidence="12">DSM 22306</strain>
    </source>
</reference>
<dbReference type="EMBL" id="FTOE01000008">
    <property type="protein sequence ID" value="SIS94011.1"/>
    <property type="molecule type" value="Genomic_DNA"/>
</dbReference>
<keyword evidence="4 9" id="KW-0997">Cell inner membrane</keyword>
<feature type="transmembrane region" description="Helical" evidence="9">
    <location>
        <begin position="12"/>
        <end position="40"/>
    </location>
</feature>
<evidence type="ECO:0000256" key="8">
    <source>
        <dbReference type="ARBA" id="ARBA00038436"/>
    </source>
</evidence>
<evidence type="ECO:0000256" key="5">
    <source>
        <dbReference type="ARBA" id="ARBA00022692"/>
    </source>
</evidence>
<dbReference type="AlphaFoldDB" id="A0A1N7N760"/>
<sequence>MIINSFVGFIRMLSKICGFISVALVAGSVIVVCQMVFVRYFMGESVVWQTDFVTYGLASSVFLGAPYVAQMKGHVNVDLLTMYAAPKYKRLLGYITISCAFIFSAIFAYTGWELWYEAWEGQWTTASLWALPLWIPYSSLAIGMTLLALEYFADAICAINDQTVPFGTEPGGHS</sequence>
<dbReference type="RefSeq" id="WP_054341152.1">
    <property type="nucleotide sequence ID" value="NZ_FTOE01000008.1"/>
</dbReference>
<dbReference type="GO" id="GO:0015740">
    <property type="term" value="P:C4-dicarboxylate transport"/>
    <property type="evidence" value="ECO:0007669"/>
    <property type="project" value="TreeGrafter"/>
</dbReference>
<comment type="similarity">
    <text evidence="8 9">Belongs to the TRAP transporter small permease family.</text>
</comment>
<comment type="function">
    <text evidence="9">Part of the tripartite ATP-independent periplasmic (TRAP) transport system.</text>
</comment>
<dbReference type="Proteomes" id="UP000185999">
    <property type="component" value="Unassembled WGS sequence"/>
</dbReference>
<protein>
    <recommendedName>
        <fullName evidence="9">TRAP transporter small permease protein</fullName>
    </recommendedName>
</protein>
<evidence type="ECO:0000313" key="11">
    <source>
        <dbReference type="EMBL" id="SIS94011.1"/>
    </source>
</evidence>